<protein>
    <recommendedName>
        <fullName evidence="4">Glycosyltransferase</fullName>
    </recommendedName>
</protein>
<dbReference type="PANTHER" id="PTHR32385">
    <property type="entry name" value="MANNOSYL PHOSPHORYLINOSITOL CERAMIDE SYNTHASE"/>
    <property type="match status" value="1"/>
</dbReference>
<evidence type="ECO:0000313" key="3">
    <source>
        <dbReference type="Proteomes" id="UP001165575"/>
    </source>
</evidence>
<dbReference type="InterPro" id="IPR029044">
    <property type="entry name" value="Nucleotide-diphossugar_trans"/>
</dbReference>
<accession>A0ABT3WK02</accession>
<dbReference type="Proteomes" id="UP001165575">
    <property type="component" value="Unassembled WGS sequence"/>
</dbReference>
<organism evidence="2 3">
    <name type="scientific">Bombella pollinis</name>
    <dbReference type="NCBI Taxonomy" id="2967337"/>
    <lineage>
        <taxon>Bacteria</taxon>
        <taxon>Pseudomonadati</taxon>
        <taxon>Pseudomonadota</taxon>
        <taxon>Alphaproteobacteria</taxon>
        <taxon>Acetobacterales</taxon>
        <taxon>Acetobacteraceae</taxon>
        <taxon>Bombella</taxon>
    </lineage>
</organism>
<evidence type="ECO:0000313" key="2">
    <source>
        <dbReference type="EMBL" id="MCX5619430.1"/>
    </source>
</evidence>
<dbReference type="InterPro" id="IPR051706">
    <property type="entry name" value="Glycosyltransferase_domain"/>
</dbReference>
<proteinExistence type="predicted"/>
<evidence type="ECO:0008006" key="4">
    <source>
        <dbReference type="Google" id="ProtNLM"/>
    </source>
</evidence>
<reference evidence="2 3" key="1">
    <citation type="submission" date="2022-07" db="EMBL/GenBank/DDBJ databases">
        <title>Bombella genomes.</title>
        <authorList>
            <person name="Harer L."/>
            <person name="Styblova S."/>
            <person name="Ehrmann M."/>
        </authorList>
    </citation>
    <scope>NUCLEOTIDE SEQUENCE [LARGE SCALE GENOMIC DNA]</scope>
    <source>
        <strain evidence="2 3">TMW 2.2556</strain>
    </source>
</reference>
<gene>
    <name evidence="2" type="ORF">NQF89_03195</name>
</gene>
<dbReference type="EMBL" id="JANIDX010000002">
    <property type="protein sequence ID" value="MCX5619430.1"/>
    <property type="molecule type" value="Genomic_DNA"/>
</dbReference>
<dbReference type="Pfam" id="PF04488">
    <property type="entry name" value="Gly_transf_sug"/>
    <property type="match status" value="1"/>
</dbReference>
<dbReference type="PANTHER" id="PTHR32385:SF15">
    <property type="entry name" value="INOSITOL PHOSPHOCERAMIDE MANNOSYLTRANSFERASE 1"/>
    <property type="match status" value="1"/>
</dbReference>
<comment type="caution">
    <text evidence="2">The sequence shown here is derived from an EMBL/GenBank/DDBJ whole genome shotgun (WGS) entry which is preliminary data.</text>
</comment>
<dbReference type="SUPFAM" id="SSF53448">
    <property type="entry name" value="Nucleotide-diphospho-sugar transferases"/>
    <property type="match status" value="1"/>
</dbReference>
<dbReference type="InterPro" id="IPR007577">
    <property type="entry name" value="GlycoTrfase_DXD_sugar-bd_CS"/>
</dbReference>
<name>A0ABT3WK02_9PROT</name>
<sequence length="344" mass="39389">MFLSRLNTYIAYTTERLTQQHVCAYSDENALPPASEQEMAKHGYVLKNMGNNQCVFTHPEKGNLVLHPDMSMAHHSNMLSADSYVRIIDPNILPAPPSAVTPATQIAKYIHQTGKEAEFPESFRQNRDNLILLNPDYDFCYWSDQGGRTIHEFIAEHYGHDVLQYYNAINPRYGAARADLFRYLCLYQLGGVYLDLKSTIVVPLHTIIHPDDTALLSFWPRVSTEYPEIQHVKYAGEYQQFFLIYAAGHPLLRRIIHQTLCNIKLYDPFIHGVGLQGTFLTTGPIIYSRILHSYRTPHNARLFHALTSGVEYNIFSHEAHYAKIGPTHYTRQDTPLILNPESLP</sequence>
<dbReference type="RefSeq" id="WP_155573364.1">
    <property type="nucleotide sequence ID" value="NZ_JANIDX010000002.1"/>
</dbReference>
<dbReference type="Gene3D" id="3.90.550.20">
    <property type="match status" value="1"/>
</dbReference>
<keyword evidence="3" id="KW-1185">Reference proteome</keyword>
<keyword evidence="1" id="KW-0808">Transferase</keyword>
<evidence type="ECO:0000256" key="1">
    <source>
        <dbReference type="ARBA" id="ARBA00022679"/>
    </source>
</evidence>